<organism evidence="1 2">
    <name type="scientific">Metapseudomonas otitidis</name>
    <dbReference type="NCBI Taxonomy" id="319939"/>
    <lineage>
        <taxon>Bacteria</taxon>
        <taxon>Pseudomonadati</taxon>
        <taxon>Pseudomonadota</taxon>
        <taxon>Gammaproteobacteria</taxon>
        <taxon>Pseudomonadales</taxon>
        <taxon>Pseudomonadaceae</taxon>
        <taxon>Metapseudomonas</taxon>
    </lineage>
</organism>
<name>A0A6S5RJA9_9GAMM</name>
<protein>
    <submittedName>
        <fullName evidence="1">Uncharacterized protein</fullName>
    </submittedName>
</protein>
<accession>A0A6S5RJA9</accession>
<gene>
    <name evidence="1" type="ORF">WP8S17C03_11420</name>
</gene>
<dbReference type="AlphaFoldDB" id="A0A6S5RJA9"/>
<evidence type="ECO:0000313" key="2">
    <source>
        <dbReference type="Proteomes" id="UP000515591"/>
    </source>
</evidence>
<proteinExistence type="predicted"/>
<reference evidence="1 2" key="1">
    <citation type="submission" date="2019-12" db="EMBL/GenBank/DDBJ databases">
        <title>complete genome sequences of Pseudomonas otitidis str. WP8-S17-CRE-03 isolated from wastewater treatment plant effluent.</title>
        <authorList>
            <person name="Sekizuka T."/>
            <person name="Itokawa K."/>
            <person name="Yatsu K."/>
            <person name="Inamine Y."/>
            <person name="Kuroda M."/>
        </authorList>
    </citation>
    <scope>NUCLEOTIDE SEQUENCE [LARGE SCALE GENOMIC DNA]</scope>
    <source>
        <strain evidence="1 2">WP8-S17-CRE-03</strain>
    </source>
</reference>
<dbReference type="Proteomes" id="UP000515591">
    <property type="component" value="Chromosome"/>
</dbReference>
<sequence>MCGGVQIGKQYTDSGKVLRIYFPNPYARLPVRYAAGAEVRWIPWGRREGQGGVGPRGGWARDDSITAGKWARYRPIDCLVPVEAMMEKDADRVSHWFAGGGLETELRALLVGDGEEQRVYVVTGSPPERYAWVKDRWPVAMSVEWDEMEN</sequence>
<dbReference type="EMBL" id="AP022213">
    <property type="protein sequence ID" value="BBT15093.1"/>
    <property type="molecule type" value="Genomic_DNA"/>
</dbReference>
<evidence type="ECO:0000313" key="1">
    <source>
        <dbReference type="EMBL" id="BBT15093.1"/>
    </source>
</evidence>